<gene>
    <name evidence="1" type="ORF">QAD02_002576</name>
</gene>
<name>A0ACC2NJP2_9HYME</name>
<protein>
    <submittedName>
        <fullName evidence="1">Uncharacterized protein</fullName>
    </submittedName>
</protein>
<dbReference type="EMBL" id="CM056743">
    <property type="protein sequence ID" value="KAJ8671317.1"/>
    <property type="molecule type" value="Genomic_DNA"/>
</dbReference>
<dbReference type="Proteomes" id="UP001239111">
    <property type="component" value="Chromosome 3"/>
</dbReference>
<reference evidence="1" key="1">
    <citation type="submission" date="2023-04" db="EMBL/GenBank/DDBJ databases">
        <title>A chromosome-level genome assembly of the parasitoid wasp Eretmocerus hayati.</title>
        <authorList>
            <person name="Zhong Y."/>
            <person name="Liu S."/>
            <person name="Liu Y."/>
        </authorList>
    </citation>
    <scope>NUCLEOTIDE SEQUENCE</scope>
    <source>
        <strain evidence="1">ZJU_SS_LIU_2023</strain>
    </source>
</reference>
<proteinExistence type="predicted"/>
<keyword evidence="2" id="KW-1185">Reference proteome</keyword>
<organism evidence="1 2">
    <name type="scientific">Eretmocerus hayati</name>
    <dbReference type="NCBI Taxonomy" id="131215"/>
    <lineage>
        <taxon>Eukaryota</taxon>
        <taxon>Metazoa</taxon>
        <taxon>Ecdysozoa</taxon>
        <taxon>Arthropoda</taxon>
        <taxon>Hexapoda</taxon>
        <taxon>Insecta</taxon>
        <taxon>Pterygota</taxon>
        <taxon>Neoptera</taxon>
        <taxon>Endopterygota</taxon>
        <taxon>Hymenoptera</taxon>
        <taxon>Apocrita</taxon>
        <taxon>Proctotrupomorpha</taxon>
        <taxon>Chalcidoidea</taxon>
        <taxon>Aphelinidae</taxon>
        <taxon>Aphelininae</taxon>
        <taxon>Eretmocerus</taxon>
    </lineage>
</organism>
<sequence>MSRLADGKCVPYIIDDDPDIVDYDIYGEPRFASTVLDDFVLDLDALKNSGLGDRPGITRPTYNISPYGSFSSAHTEDGNAASGNYLQFVAPRAWLYIRPDHYPLLNNKIIGFIKTCEDEGIEEYWKLGCNHPLHHKMLIISPAQPRKWGIPFEVTFQHPGDFMYVGNWWFTL</sequence>
<comment type="caution">
    <text evidence="1">The sequence shown here is derived from an EMBL/GenBank/DDBJ whole genome shotgun (WGS) entry which is preliminary data.</text>
</comment>
<accession>A0ACC2NJP2</accession>
<evidence type="ECO:0000313" key="1">
    <source>
        <dbReference type="EMBL" id="KAJ8671317.1"/>
    </source>
</evidence>
<evidence type="ECO:0000313" key="2">
    <source>
        <dbReference type="Proteomes" id="UP001239111"/>
    </source>
</evidence>